<proteinExistence type="predicted"/>
<dbReference type="Pfam" id="PF14800">
    <property type="entry name" value="DUF4481"/>
    <property type="match status" value="1"/>
</dbReference>
<evidence type="ECO:0000256" key="1">
    <source>
        <dbReference type="SAM" id="Phobius"/>
    </source>
</evidence>
<dbReference type="PANTHER" id="PTHR31193:SF1">
    <property type="entry name" value="TRANSMEMBRANE PROTEIN 268"/>
    <property type="match status" value="1"/>
</dbReference>
<protein>
    <submittedName>
        <fullName evidence="2">Uncharacterized protein</fullName>
    </submittedName>
</protein>
<keyword evidence="1" id="KW-1133">Transmembrane helix</keyword>
<reference evidence="3" key="2">
    <citation type="journal article" date="2016" name="Sci. Rep.">
        <title>Dictyocaulus viviparus genome, variome and transcriptome elucidate lungworm biology and support future intervention.</title>
        <authorList>
            <person name="McNulty S.N."/>
            <person name="Strube C."/>
            <person name="Rosa B.A."/>
            <person name="Martin J.C."/>
            <person name="Tyagi R."/>
            <person name="Choi Y.J."/>
            <person name="Wang Q."/>
            <person name="Hallsworth Pepin K."/>
            <person name="Zhang X."/>
            <person name="Ozersky P."/>
            <person name="Wilson R.K."/>
            <person name="Sternberg P.W."/>
            <person name="Gasser R.B."/>
            <person name="Mitreva M."/>
        </authorList>
    </citation>
    <scope>NUCLEOTIDE SEQUENCE [LARGE SCALE GENOMIC DNA]</scope>
    <source>
        <strain evidence="3">HannoverDv2000</strain>
    </source>
</reference>
<feature type="transmembrane region" description="Helical" evidence="1">
    <location>
        <begin position="187"/>
        <end position="209"/>
    </location>
</feature>
<feature type="transmembrane region" description="Helical" evidence="1">
    <location>
        <begin position="215"/>
        <end position="238"/>
    </location>
</feature>
<keyword evidence="1" id="KW-0472">Membrane</keyword>
<sequence length="406" mass="45122">MDPLSTAEYAGSRRTSWVEFDEISMATPVTGQLSSDEEQRFPAIIENIDKRNGIMKKDLLDHEDIENGVGSPLPKRELIADPSALGQAPILEASQEFHGKSNVISTNNITPRVGIQPIGNNRFVNGKIVATIYPENTMCAWIIPPRYDPYAIPSALTAEGHSVAAENFVTAMELITNDYRFRSFSSLYSRIVALWMALSITILLIVLFSNSEGGFLVMMFSFFWCIMLFAGIVACAVIRKQIRNGLRHCVQSANKVLVKDNLLAGVEDKGQLSCHKVVIHMMWFRLEDCLPDIERLIRIEASGGAVVFGGGAHTAPAKEMTQKEIEEKARQLVLKYSQDYVKSTAKYRLTFPSRPSLGVSEFTPKHCPKQLCLCQFIDKVRITLIAHLRSGILALCSSVFACPYGI</sequence>
<dbReference type="STRING" id="29172.A0A0D8XPF3"/>
<gene>
    <name evidence="2" type="ORF">DICVIV_09747</name>
</gene>
<dbReference type="Proteomes" id="UP000053766">
    <property type="component" value="Unassembled WGS sequence"/>
</dbReference>
<evidence type="ECO:0000313" key="3">
    <source>
        <dbReference type="Proteomes" id="UP000053766"/>
    </source>
</evidence>
<dbReference type="OrthoDB" id="8250049at2759"/>
<name>A0A0D8XPF3_DICVI</name>
<dbReference type="PANTHER" id="PTHR31193">
    <property type="entry name" value="TRANSMEMBRANE PROTEIN C9ORF91"/>
    <property type="match status" value="1"/>
</dbReference>
<organism evidence="2 3">
    <name type="scientific">Dictyocaulus viviparus</name>
    <name type="common">Bovine lungworm</name>
    <dbReference type="NCBI Taxonomy" id="29172"/>
    <lineage>
        <taxon>Eukaryota</taxon>
        <taxon>Metazoa</taxon>
        <taxon>Ecdysozoa</taxon>
        <taxon>Nematoda</taxon>
        <taxon>Chromadorea</taxon>
        <taxon>Rhabditida</taxon>
        <taxon>Rhabditina</taxon>
        <taxon>Rhabditomorpha</taxon>
        <taxon>Strongyloidea</taxon>
        <taxon>Metastrongylidae</taxon>
        <taxon>Dictyocaulus</taxon>
    </lineage>
</organism>
<keyword evidence="1" id="KW-0812">Transmembrane</keyword>
<dbReference type="EMBL" id="KN716489">
    <property type="protein sequence ID" value="KJH44236.1"/>
    <property type="molecule type" value="Genomic_DNA"/>
</dbReference>
<evidence type="ECO:0000313" key="2">
    <source>
        <dbReference type="EMBL" id="KJH44236.1"/>
    </source>
</evidence>
<keyword evidence="3" id="KW-1185">Reference proteome</keyword>
<accession>A0A0D8XPF3</accession>
<dbReference type="InterPro" id="IPR028054">
    <property type="entry name" value="DUF4481"/>
</dbReference>
<reference evidence="2 3" key="1">
    <citation type="submission" date="2013-11" db="EMBL/GenBank/DDBJ databases">
        <title>Draft genome of the bovine lungworm Dictyocaulus viviparus.</title>
        <authorList>
            <person name="Mitreva M."/>
        </authorList>
    </citation>
    <scope>NUCLEOTIDE SEQUENCE [LARGE SCALE GENOMIC DNA]</scope>
    <source>
        <strain evidence="2 3">HannoverDv2000</strain>
    </source>
</reference>
<dbReference type="AlphaFoldDB" id="A0A0D8XPF3"/>